<feature type="transmembrane region" description="Helical" evidence="5">
    <location>
        <begin position="361"/>
        <end position="384"/>
    </location>
</feature>
<feature type="transmembrane region" description="Helical" evidence="5">
    <location>
        <begin position="236"/>
        <end position="257"/>
    </location>
</feature>
<reference evidence="7 8" key="1">
    <citation type="submission" date="2019-11" db="EMBL/GenBank/DDBJ databases">
        <title>Identification of a novel strain.</title>
        <authorList>
            <person name="Xu Q."/>
            <person name="Wang G."/>
        </authorList>
    </citation>
    <scope>NUCLEOTIDE SEQUENCE [LARGE SCALE GENOMIC DNA]</scope>
    <source>
        <strain evidence="8">xq</strain>
    </source>
</reference>
<keyword evidence="3 5" id="KW-0472">Membrane</keyword>
<dbReference type="EMBL" id="WMBQ01000001">
    <property type="protein sequence ID" value="MTD95054.1"/>
    <property type="molecule type" value="Genomic_DNA"/>
</dbReference>
<evidence type="ECO:0000313" key="8">
    <source>
        <dbReference type="Proteomes" id="UP000440694"/>
    </source>
</evidence>
<feature type="transmembrane region" description="Helical" evidence="5">
    <location>
        <begin position="302"/>
        <end position="321"/>
    </location>
</feature>
<protein>
    <submittedName>
        <fullName evidence="7">MFS transporter</fullName>
    </submittedName>
</protein>
<dbReference type="Pfam" id="PF07690">
    <property type="entry name" value="MFS_1"/>
    <property type="match status" value="1"/>
</dbReference>
<evidence type="ECO:0000256" key="3">
    <source>
        <dbReference type="ARBA" id="ARBA00023136"/>
    </source>
</evidence>
<proteinExistence type="predicted"/>
<dbReference type="RefSeq" id="WP_154739402.1">
    <property type="nucleotide sequence ID" value="NZ_WMBQ01000001.1"/>
</dbReference>
<feature type="transmembrane region" description="Helical" evidence="5">
    <location>
        <begin position="121"/>
        <end position="146"/>
    </location>
</feature>
<keyword evidence="1 5" id="KW-0812">Transmembrane</keyword>
<feature type="transmembrane region" description="Helical" evidence="5">
    <location>
        <begin position="61"/>
        <end position="81"/>
    </location>
</feature>
<evidence type="ECO:0000256" key="5">
    <source>
        <dbReference type="SAM" id="Phobius"/>
    </source>
</evidence>
<dbReference type="PANTHER" id="PTHR23539:SF1">
    <property type="entry name" value="MAJOR FACILITATOR SUPERFAMILY (MFS) PROFILE DOMAIN-CONTAINING PROTEIN"/>
    <property type="match status" value="1"/>
</dbReference>
<feature type="transmembrane region" description="Helical" evidence="5">
    <location>
        <begin position="390"/>
        <end position="410"/>
    </location>
</feature>
<feature type="transmembrane region" description="Helical" evidence="5">
    <location>
        <begin position="184"/>
        <end position="201"/>
    </location>
</feature>
<feature type="transmembrane region" description="Helical" evidence="5">
    <location>
        <begin position="327"/>
        <end position="349"/>
    </location>
</feature>
<name>A0A6I3KJ26_9HYPH</name>
<feature type="domain" description="Major facilitator superfamily (MFS) profile" evidence="6">
    <location>
        <begin position="230"/>
        <end position="421"/>
    </location>
</feature>
<sequence length="421" mass="43692">MAAATVDSSSASDDAPRRSRAHPSRRSLRGLDWFIFCLADVQVGFGAFVALYLTTQKWTQIDIGMVLSVAGLTALAGQLPGGAIVDAASRIRVLIAGAVCAIAVSALAIGTFPILPVVLGAAILHAGASCILGPAIAAISLGLVGYDRVSERLGRNASLASIGAGLAAAGMGLCGYLISNQAVFFVTAALCIPMLFALSRIRPEDLDVERVHGGRAAPHPGDPAATLRDVLRNQALVFFAFCMVLFHLANAAMMPTLASVMTMRSSDHATILIGACMVVPQLIVALFSPWVGRQARVRGNRAMLLIGFAALPLRGFLFAMVSDPYTLVAVQLLDGISAAVLGVMVPLVIADASRGTGHFSLAQGFVGSAIGIGAALSTTFAGYMSDNFGHATTFLSLAAIAAMGFLFVFASQMRGYRRVPV</sequence>
<dbReference type="PANTHER" id="PTHR23539">
    <property type="entry name" value="MFS TRANSPORTER"/>
    <property type="match status" value="1"/>
</dbReference>
<feature type="compositionally biased region" description="Low complexity" evidence="4">
    <location>
        <begin position="1"/>
        <end position="13"/>
    </location>
</feature>
<organism evidence="7 8">
    <name type="scientific">Hyphomicrobium album</name>
    <dbReference type="NCBI Taxonomy" id="2665159"/>
    <lineage>
        <taxon>Bacteria</taxon>
        <taxon>Pseudomonadati</taxon>
        <taxon>Pseudomonadota</taxon>
        <taxon>Alphaproteobacteria</taxon>
        <taxon>Hyphomicrobiales</taxon>
        <taxon>Hyphomicrobiaceae</taxon>
        <taxon>Hyphomicrobium</taxon>
    </lineage>
</organism>
<dbReference type="AlphaFoldDB" id="A0A6I3KJ26"/>
<evidence type="ECO:0000256" key="1">
    <source>
        <dbReference type="ARBA" id="ARBA00022692"/>
    </source>
</evidence>
<dbReference type="InterPro" id="IPR011701">
    <property type="entry name" value="MFS"/>
</dbReference>
<comment type="caution">
    <text evidence="7">The sequence shown here is derived from an EMBL/GenBank/DDBJ whole genome shotgun (WGS) entry which is preliminary data.</text>
</comment>
<gene>
    <name evidence="7" type="ORF">GIW81_12000</name>
</gene>
<evidence type="ECO:0000313" key="7">
    <source>
        <dbReference type="EMBL" id="MTD95054.1"/>
    </source>
</evidence>
<keyword evidence="2 5" id="KW-1133">Transmembrane helix</keyword>
<feature type="transmembrane region" description="Helical" evidence="5">
    <location>
        <begin position="93"/>
        <end position="115"/>
    </location>
</feature>
<feature type="transmembrane region" description="Helical" evidence="5">
    <location>
        <begin position="33"/>
        <end position="55"/>
    </location>
</feature>
<keyword evidence="8" id="KW-1185">Reference proteome</keyword>
<dbReference type="SUPFAM" id="SSF103473">
    <property type="entry name" value="MFS general substrate transporter"/>
    <property type="match status" value="1"/>
</dbReference>
<evidence type="ECO:0000259" key="6">
    <source>
        <dbReference type="PROSITE" id="PS50850"/>
    </source>
</evidence>
<feature type="transmembrane region" description="Helical" evidence="5">
    <location>
        <begin position="269"/>
        <end position="290"/>
    </location>
</feature>
<accession>A0A6I3KJ26</accession>
<dbReference type="InterPro" id="IPR036259">
    <property type="entry name" value="MFS_trans_sf"/>
</dbReference>
<feature type="transmembrane region" description="Helical" evidence="5">
    <location>
        <begin position="158"/>
        <end position="178"/>
    </location>
</feature>
<dbReference type="PROSITE" id="PS50850">
    <property type="entry name" value="MFS"/>
    <property type="match status" value="1"/>
</dbReference>
<feature type="region of interest" description="Disordered" evidence="4">
    <location>
        <begin position="1"/>
        <end position="22"/>
    </location>
</feature>
<evidence type="ECO:0000256" key="2">
    <source>
        <dbReference type="ARBA" id="ARBA00022989"/>
    </source>
</evidence>
<evidence type="ECO:0000256" key="4">
    <source>
        <dbReference type="SAM" id="MobiDB-lite"/>
    </source>
</evidence>
<dbReference type="Gene3D" id="1.20.1250.20">
    <property type="entry name" value="MFS general substrate transporter like domains"/>
    <property type="match status" value="2"/>
</dbReference>
<dbReference type="Proteomes" id="UP000440694">
    <property type="component" value="Unassembled WGS sequence"/>
</dbReference>
<dbReference type="GO" id="GO:0022857">
    <property type="term" value="F:transmembrane transporter activity"/>
    <property type="evidence" value="ECO:0007669"/>
    <property type="project" value="InterPro"/>
</dbReference>
<dbReference type="InterPro" id="IPR020846">
    <property type="entry name" value="MFS_dom"/>
</dbReference>